<accession>A0A1T4NUQ4</accession>
<name>A0A1T4NUQ4_9FIRM</name>
<dbReference type="SMART" id="SM00827">
    <property type="entry name" value="PKS_AT"/>
    <property type="match status" value="1"/>
</dbReference>
<dbReference type="EC" id="2.3.1.39" evidence="4"/>
<feature type="domain" description="Malonyl-CoA:ACP transacylase (MAT)" evidence="6">
    <location>
        <begin position="6"/>
        <end position="310"/>
    </location>
</feature>
<dbReference type="Gene3D" id="3.30.70.250">
    <property type="entry name" value="Malonyl-CoA ACP transacylase, ACP-binding"/>
    <property type="match status" value="1"/>
</dbReference>
<dbReference type="Pfam" id="PF00698">
    <property type="entry name" value="Acyl_transf_1"/>
    <property type="match status" value="1"/>
</dbReference>
<evidence type="ECO:0000256" key="1">
    <source>
        <dbReference type="ARBA" id="ARBA00022679"/>
    </source>
</evidence>
<dbReference type="PANTHER" id="PTHR42681">
    <property type="entry name" value="MALONYL-COA-ACYL CARRIER PROTEIN TRANSACYLASE, MITOCHONDRIAL"/>
    <property type="match status" value="1"/>
</dbReference>
<dbReference type="OrthoDB" id="9805460at2"/>
<keyword evidence="2 4" id="KW-0012">Acyltransferase</keyword>
<dbReference type="GO" id="GO:0005829">
    <property type="term" value="C:cytosol"/>
    <property type="evidence" value="ECO:0007669"/>
    <property type="project" value="TreeGrafter"/>
</dbReference>
<dbReference type="InterPro" id="IPR014043">
    <property type="entry name" value="Acyl_transferase_dom"/>
</dbReference>
<dbReference type="InterPro" id="IPR004410">
    <property type="entry name" value="Malonyl_CoA-ACP_transAc_FabD"/>
</dbReference>
<dbReference type="RefSeq" id="WP_078665125.1">
    <property type="nucleotide sequence ID" value="NZ_FUXM01000008.1"/>
</dbReference>
<feature type="active site" evidence="5">
    <location>
        <position position="90"/>
    </location>
</feature>
<dbReference type="InterPro" id="IPR016035">
    <property type="entry name" value="Acyl_Trfase/lysoPLipase"/>
</dbReference>
<dbReference type="InterPro" id="IPR001227">
    <property type="entry name" value="Ac_transferase_dom_sf"/>
</dbReference>
<dbReference type="Gene3D" id="3.40.366.10">
    <property type="entry name" value="Malonyl-Coenzyme A Acyl Carrier Protein, domain 2"/>
    <property type="match status" value="1"/>
</dbReference>
<reference evidence="8" key="1">
    <citation type="submission" date="2017-02" db="EMBL/GenBank/DDBJ databases">
        <authorList>
            <person name="Varghese N."/>
            <person name="Submissions S."/>
        </authorList>
    </citation>
    <scope>NUCLEOTIDE SEQUENCE [LARGE SCALE GENOMIC DNA]</scope>
    <source>
        <strain evidence="8">DSM 16521</strain>
    </source>
</reference>
<comment type="similarity">
    <text evidence="4">Belongs to the fabD family.</text>
</comment>
<dbReference type="SUPFAM" id="SSF55048">
    <property type="entry name" value="Probable ACP-binding domain of malonyl-CoA ACP transacylase"/>
    <property type="match status" value="1"/>
</dbReference>
<evidence type="ECO:0000256" key="3">
    <source>
        <dbReference type="ARBA" id="ARBA00048462"/>
    </source>
</evidence>
<dbReference type="NCBIfam" id="TIGR00128">
    <property type="entry name" value="fabD"/>
    <property type="match status" value="1"/>
</dbReference>
<dbReference type="InterPro" id="IPR024925">
    <property type="entry name" value="Malonyl_CoA-ACP_transAc"/>
</dbReference>
<keyword evidence="8" id="KW-1185">Reference proteome</keyword>
<dbReference type="AlphaFoldDB" id="A0A1T4NUQ4"/>
<evidence type="ECO:0000256" key="2">
    <source>
        <dbReference type="ARBA" id="ARBA00023315"/>
    </source>
</evidence>
<dbReference type="InterPro" id="IPR016036">
    <property type="entry name" value="Malonyl_transacylase_ACP-bd"/>
</dbReference>
<dbReference type="GO" id="GO:0006633">
    <property type="term" value="P:fatty acid biosynthetic process"/>
    <property type="evidence" value="ECO:0007669"/>
    <property type="project" value="TreeGrafter"/>
</dbReference>
<comment type="catalytic activity">
    <reaction evidence="3 4">
        <text>holo-[ACP] + malonyl-CoA = malonyl-[ACP] + CoA</text>
        <dbReference type="Rhea" id="RHEA:41792"/>
        <dbReference type="Rhea" id="RHEA-COMP:9623"/>
        <dbReference type="Rhea" id="RHEA-COMP:9685"/>
        <dbReference type="ChEBI" id="CHEBI:57287"/>
        <dbReference type="ChEBI" id="CHEBI:57384"/>
        <dbReference type="ChEBI" id="CHEBI:64479"/>
        <dbReference type="ChEBI" id="CHEBI:78449"/>
        <dbReference type="EC" id="2.3.1.39"/>
    </reaction>
</comment>
<dbReference type="EMBL" id="FUXM01000008">
    <property type="protein sequence ID" value="SJZ82885.1"/>
    <property type="molecule type" value="Genomic_DNA"/>
</dbReference>
<keyword evidence="1 4" id="KW-0808">Transferase</keyword>
<gene>
    <name evidence="7" type="ORF">SAMN02745885_01032</name>
</gene>
<organism evidence="7 8">
    <name type="scientific">Carboxydocella sporoproducens DSM 16521</name>
    <dbReference type="NCBI Taxonomy" id="1121270"/>
    <lineage>
        <taxon>Bacteria</taxon>
        <taxon>Bacillati</taxon>
        <taxon>Bacillota</taxon>
        <taxon>Clostridia</taxon>
        <taxon>Eubacteriales</taxon>
        <taxon>Clostridiales Family XVI. Incertae Sedis</taxon>
        <taxon>Carboxydocella</taxon>
    </lineage>
</organism>
<dbReference type="GO" id="GO:0004314">
    <property type="term" value="F:[acyl-carrier-protein] S-malonyltransferase activity"/>
    <property type="evidence" value="ECO:0007669"/>
    <property type="project" value="UniProtKB-EC"/>
</dbReference>
<sequence>MKLAFVFPGQGSQYVGMGKNLAETYPEAAAVFQEADAVLGFKLSELCFNGPETELVRTANTQPALLTVSVAALRVLANAGIQPAMVAGHSLGEYSALVAAEVLSFADALRLVRRRGELMQEAAPPGTAGMAAILGLEREQVVAVCREAETLGVVEPANFNCPGQIVIAGEKAALEKAMELAKARGAKRVVTLNVSGPFHSSLMLPAARGLAPALDEVEFYPPQVPVVVNVSGRILTDPKMLKQSLLLQVQKSVLWEDCIQTMVAAGVDIFVEVGAGKVLSGLIKKINKGVRVFAVEDAESFQRTLAELREVG</sequence>
<dbReference type="Proteomes" id="UP000189933">
    <property type="component" value="Unassembled WGS sequence"/>
</dbReference>
<evidence type="ECO:0000313" key="7">
    <source>
        <dbReference type="EMBL" id="SJZ82885.1"/>
    </source>
</evidence>
<dbReference type="InterPro" id="IPR050858">
    <property type="entry name" value="Mal-CoA-ACP_Trans/PKS_FabD"/>
</dbReference>
<feature type="active site" evidence="5">
    <location>
        <position position="199"/>
    </location>
</feature>
<dbReference type="FunFam" id="3.30.70.250:FF:000001">
    <property type="entry name" value="Malonyl CoA-acyl carrier protein transacylase"/>
    <property type="match status" value="1"/>
</dbReference>
<dbReference type="SUPFAM" id="SSF52151">
    <property type="entry name" value="FabD/lysophospholipase-like"/>
    <property type="match status" value="1"/>
</dbReference>
<dbReference type="PIRSF" id="PIRSF000446">
    <property type="entry name" value="Mct"/>
    <property type="match status" value="1"/>
</dbReference>
<dbReference type="PANTHER" id="PTHR42681:SF1">
    <property type="entry name" value="MALONYL-COA-ACYL CARRIER PROTEIN TRANSACYLASE, MITOCHONDRIAL"/>
    <property type="match status" value="1"/>
</dbReference>
<protein>
    <recommendedName>
        <fullName evidence="4">Malonyl CoA-acyl carrier protein transacylase</fullName>
        <ecNumber evidence="4">2.3.1.39</ecNumber>
    </recommendedName>
</protein>
<evidence type="ECO:0000256" key="5">
    <source>
        <dbReference type="PIRSR" id="PIRSR000446-1"/>
    </source>
</evidence>
<evidence type="ECO:0000259" key="6">
    <source>
        <dbReference type="SMART" id="SM00827"/>
    </source>
</evidence>
<evidence type="ECO:0000256" key="4">
    <source>
        <dbReference type="PIRNR" id="PIRNR000446"/>
    </source>
</evidence>
<proteinExistence type="inferred from homology"/>
<evidence type="ECO:0000313" key="8">
    <source>
        <dbReference type="Proteomes" id="UP000189933"/>
    </source>
</evidence>